<gene>
    <name evidence="3" type="ORF">KZ820_03505</name>
</gene>
<reference evidence="3 4" key="1">
    <citation type="submission" date="2021-07" db="EMBL/GenBank/DDBJ databases">
        <title>Sphingomonas sp.</title>
        <authorList>
            <person name="Feng G."/>
            <person name="Li J."/>
            <person name="Pan M."/>
        </authorList>
    </citation>
    <scope>NUCLEOTIDE SEQUENCE [LARGE SCALE GENOMIC DNA]</scope>
    <source>
        <strain evidence="3 4">RRHST34</strain>
    </source>
</reference>
<keyword evidence="4" id="KW-1185">Reference proteome</keyword>
<dbReference type="RefSeq" id="WP_219747274.1">
    <property type="nucleotide sequence ID" value="NZ_JAHXZN010000001.1"/>
</dbReference>
<organism evidence="3 4">
    <name type="scientific">Sphingomonas citri</name>
    <dbReference type="NCBI Taxonomy" id="2862499"/>
    <lineage>
        <taxon>Bacteria</taxon>
        <taxon>Pseudomonadati</taxon>
        <taxon>Pseudomonadota</taxon>
        <taxon>Alphaproteobacteria</taxon>
        <taxon>Sphingomonadales</taxon>
        <taxon>Sphingomonadaceae</taxon>
        <taxon>Sphingomonas</taxon>
    </lineage>
</organism>
<feature type="signal peptide" evidence="2">
    <location>
        <begin position="1"/>
        <end position="19"/>
    </location>
</feature>
<sequence>MRALPLLLLLSLAACGSGGKDGDGNQAAPAPSPTGPAPKTPVMQITPAPGNEAEWMEPRDAPGAPTSAPYANLLDQPVVKGPPAK</sequence>
<evidence type="ECO:0000256" key="2">
    <source>
        <dbReference type="SAM" id="SignalP"/>
    </source>
</evidence>
<proteinExistence type="predicted"/>
<keyword evidence="2" id="KW-0732">Signal</keyword>
<accession>A0ABS7BJK9</accession>
<evidence type="ECO:0000313" key="4">
    <source>
        <dbReference type="Proteomes" id="UP000759103"/>
    </source>
</evidence>
<evidence type="ECO:0008006" key="5">
    <source>
        <dbReference type="Google" id="ProtNLM"/>
    </source>
</evidence>
<evidence type="ECO:0000313" key="3">
    <source>
        <dbReference type="EMBL" id="MBW6529792.1"/>
    </source>
</evidence>
<name>A0ABS7BJK9_9SPHN</name>
<evidence type="ECO:0000256" key="1">
    <source>
        <dbReference type="SAM" id="MobiDB-lite"/>
    </source>
</evidence>
<dbReference type="Proteomes" id="UP000759103">
    <property type="component" value="Unassembled WGS sequence"/>
</dbReference>
<comment type="caution">
    <text evidence="3">The sequence shown here is derived from an EMBL/GenBank/DDBJ whole genome shotgun (WGS) entry which is preliminary data.</text>
</comment>
<dbReference type="EMBL" id="JAHXZN010000001">
    <property type="protein sequence ID" value="MBW6529792.1"/>
    <property type="molecule type" value="Genomic_DNA"/>
</dbReference>
<dbReference type="PROSITE" id="PS51257">
    <property type="entry name" value="PROKAR_LIPOPROTEIN"/>
    <property type="match status" value="1"/>
</dbReference>
<protein>
    <recommendedName>
        <fullName evidence="5">Argininosuccinate lyase</fullName>
    </recommendedName>
</protein>
<feature type="compositionally biased region" description="Pro residues" evidence="1">
    <location>
        <begin position="30"/>
        <end position="39"/>
    </location>
</feature>
<feature type="chain" id="PRO_5045482584" description="Argininosuccinate lyase" evidence="2">
    <location>
        <begin position="20"/>
        <end position="85"/>
    </location>
</feature>
<feature type="region of interest" description="Disordered" evidence="1">
    <location>
        <begin position="16"/>
        <end position="85"/>
    </location>
</feature>